<dbReference type="AlphaFoldDB" id="A0AA88I7L8"/>
<keyword evidence="1" id="KW-0646">Protease inhibitor</keyword>
<evidence type="ECO:0000256" key="2">
    <source>
        <dbReference type="ARBA" id="ARBA00022900"/>
    </source>
</evidence>
<dbReference type="GO" id="GO:0005615">
    <property type="term" value="C:extracellular space"/>
    <property type="evidence" value="ECO:0007669"/>
    <property type="project" value="InterPro"/>
</dbReference>
<feature type="domain" description="Serpin" evidence="4">
    <location>
        <begin position="84"/>
        <end position="453"/>
    </location>
</feature>
<evidence type="ECO:0000256" key="3">
    <source>
        <dbReference type="RuleBase" id="RU000411"/>
    </source>
</evidence>
<dbReference type="Gene3D" id="2.30.39.10">
    <property type="entry name" value="Alpha-1-antitrypsin, domain 1"/>
    <property type="match status" value="1"/>
</dbReference>
<dbReference type="Proteomes" id="UP001187531">
    <property type="component" value="Unassembled WGS sequence"/>
</dbReference>
<organism evidence="5 6">
    <name type="scientific">Artemia franciscana</name>
    <name type="common">Brine shrimp</name>
    <name type="synonym">Artemia sanfranciscana</name>
    <dbReference type="NCBI Taxonomy" id="6661"/>
    <lineage>
        <taxon>Eukaryota</taxon>
        <taxon>Metazoa</taxon>
        <taxon>Ecdysozoa</taxon>
        <taxon>Arthropoda</taxon>
        <taxon>Crustacea</taxon>
        <taxon>Branchiopoda</taxon>
        <taxon>Anostraca</taxon>
        <taxon>Artemiidae</taxon>
        <taxon>Artemia</taxon>
    </lineage>
</organism>
<accession>A0AA88I7L8</accession>
<dbReference type="SUPFAM" id="SSF56574">
    <property type="entry name" value="Serpins"/>
    <property type="match status" value="1"/>
</dbReference>
<name>A0AA88I7L8_ARTSF</name>
<protein>
    <recommendedName>
        <fullName evidence="4">Serpin domain-containing protein</fullName>
    </recommendedName>
</protein>
<dbReference type="InterPro" id="IPR042178">
    <property type="entry name" value="Serpin_sf_1"/>
</dbReference>
<comment type="caution">
    <text evidence="5">The sequence shown here is derived from an EMBL/GenBank/DDBJ whole genome shotgun (WGS) entry which is preliminary data.</text>
</comment>
<evidence type="ECO:0000259" key="4">
    <source>
        <dbReference type="SMART" id="SM00093"/>
    </source>
</evidence>
<evidence type="ECO:0000256" key="1">
    <source>
        <dbReference type="ARBA" id="ARBA00022690"/>
    </source>
</evidence>
<dbReference type="GO" id="GO:0004867">
    <property type="term" value="F:serine-type endopeptidase inhibitor activity"/>
    <property type="evidence" value="ECO:0007669"/>
    <property type="project" value="UniProtKB-KW"/>
</dbReference>
<dbReference type="PANTHER" id="PTHR11461">
    <property type="entry name" value="SERINE PROTEASE INHIBITOR, SERPIN"/>
    <property type="match status" value="1"/>
</dbReference>
<comment type="similarity">
    <text evidence="3">Belongs to the serpin family.</text>
</comment>
<dbReference type="Gene3D" id="3.30.497.10">
    <property type="entry name" value="Antithrombin, subunit I, domain 2"/>
    <property type="match status" value="1"/>
</dbReference>
<dbReference type="Pfam" id="PF00079">
    <property type="entry name" value="Serpin"/>
    <property type="match status" value="1"/>
</dbReference>
<gene>
    <name evidence="5" type="ORF">QYM36_001857</name>
</gene>
<keyword evidence="2" id="KW-0722">Serine protease inhibitor</keyword>
<sequence>MILQKDVAPEKAKKIMKILGGPFYILNLDEVSNAKPRKALKEPIETAISTEAPEHKCIGSKQIINSREVTSTTEFYAGEVDFGIDLFKRVYMDNSEIKIKPTNLFISPFSIHSALLLAYFGSAGETETNLGEVLRLGDTDKKEAFRSYKAMLYRFLNTANPTSKSYYLGLANKVFFDSSEPLSNYITKLLSEELEEMDFQYKSFESLCMINEWVKNQTKGKIDNFLNESDIYERTRMVLVNAVYFKGDWKHQFNPEKTKTEIFHVSSNKQSFVDMMFQEGRFRHGFCEELMSDILEVPYVGKDISMFILLPSSVKNTLCEVLSKLNGKIWKKALKNIEKVKIEVGIPKFRIEASIYLTEYLENMGLKHALDPSLADFTNFSSNPGLYIEKVKHNAVVELNEEGSEAAAVTAVTVILHARQPKRKKFICNRPFMFMIYDNMIDFILFMGAYQNPES</sequence>
<dbReference type="InterPro" id="IPR023796">
    <property type="entry name" value="Serpin_dom"/>
</dbReference>
<dbReference type="SMART" id="SM00093">
    <property type="entry name" value="SERPIN"/>
    <property type="match status" value="1"/>
</dbReference>
<dbReference type="InterPro" id="IPR000215">
    <property type="entry name" value="Serpin_fam"/>
</dbReference>
<evidence type="ECO:0000313" key="5">
    <source>
        <dbReference type="EMBL" id="KAK2723335.1"/>
    </source>
</evidence>
<dbReference type="CDD" id="cd19594">
    <property type="entry name" value="serpin_crustaceans_chelicerates_insects"/>
    <property type="match status" value="1"/>
</dbReference>
<keyword evidence="6" id="KW-1185">Reference proteome</keyword>
<dbReference type="InterPro" id="IPR036186">
    <property type="entry name" value="Serpin_sf"/>
</dbReference>
<dbReference type="InterPro" id="IPR042185">
    <property type="entry name" value="Serpin_sf_2"/>
</dbReference>
<dbReference type="InterPro" id="IPR023795">
    <property type="entry name" value="Serpin_CS"/>
</dbReference>
<dbReference type="PROSITE" id="PS00284">
    <property type="entry name" value="SERPIN"/>
    <property type="match status" value="1"/>
</dbReference>
<dbReference type="PANTHER" id="PTHR11461:SF278">
    <property type="entry name" value="SERINE PROTEASE INHIBITOR 88EA"/>
    <property type="match status" value="1"/>
</dbReference>
<proteinExistence type="inferred from homology"/>
<evidence type="ECO:0000313" key="6">
    <source>
        <dbReference type="Proteomes" id="UP001187531"/>
    </source>
</evidence>
<reference evidence="5" key="1">
    <citation type="submission" date="2023-07" db="EMBL/GenBank/DDBJ databases">
        <title>Chromosome-level genome assembly of Artemia franciscana.</title>
        <authorList>
            <person name="Jo E."/>
        </authorList>
    </citation>
    <scope>NUCLEOTIDE SEQUENCE</scope>
    <source>
        <tissue evidence="5">Whole body</tissue>
    </source>
</reference>
<dbReference type="EMBL" id="JAVRJZ010000004">
    <property type="protein sequence ID" value="KAK2723335.1"/>
    <property type="molecule type" value="Genomic_DNA"/>
</dbReference>